<dbReference type="AlphaFoldDB" id="A0A176VW79"/>
<evidence type="ECO:0000313" key="1">
    <source>
        <dbReference type="EMBL" id="OAE25064.1"/>
    </source>
</evidence>
<dbReference type="Proteomes" id="UP000077202">
    <property type="component" value="Unassembled WGS sequence"/>
</dbReference>
<name>A0A176VW79_MARPO</name>
<accession>A0A176VW79</accession>
<proteinExistence type="predicted"/>
<evidence type="ECO:0000313" key="2">
    <source>
        <dbReference type="Proteomes" id="UP000077202"/>
    </source>
</evidence>
<dbReference type="EMBL" id="LVLJ01002406">
    <property type="protein sequence ID" value="OAE25064.1"/>
    <property type="molecule type" value="Genomic_DNA"/>
</dbReference>
<organism evidence="1 2">
    <name type="scientific">Marchantia polymorpha subsp. ruderalis</name>
    <dbReference type="NCBI Taxonomy" id="1480154"/>
    <lineage>
        <taxon>Eukaryota</taxon>
        <taxon>Viridiplantae</taxon>
        <taxon>Streptophyta</taxon>
        <taxon>Embryophyta</taxon>
        <taxon>Marchantiophyta</taxon>
        <taxon>Marchantiopsida</taxon>
        <taxon>Marchantiidae</taxon>
        <taxon>Marchantiales</taxon>
        <taxon>Marchantiaceae</taxon>
        <taxon>Marchantia</taxon>
    </lineage>
</organism>
<keyword evidence="2" id="KW-1185">Reference proteome</keyword>
<sequence>MEIVHNVAHEWTGLINDPAIRTNEDMASGMVDMSASVSQSSVTGSNGMYRLFNIRYSVGQALRRLGIGDWNTDVVVTIVSKGVYWDLAKLNAFVLREKGQLQF</sequence>
<gene>
    <name evidence="1" type="ORF">AXG93_898s1000</name>
</gene>
<protein>
    <submittedName>
        <fullName evidence="1">Uncharacterized protein</fullName>
    </submittedName>
</protein>
<comment type="caution">
    <text evidence="1">The sequence shown here is derived from an EMBL/GenBank/DDBJ whole genome shotgun (WGS) entry which is preliminary data.</text>
</comment>
<reference evidence="1" key="1">
    <citation type="submission" date="2016-03" db="EMBL/GenBank/DDBJ databases">
        <title>Mechanisms controlling the formation of the plant cell surface in tip-growing cells are functionally conserved among land plants.</title>
        <authorList>
            <person name="Honkanen S."/>
            <person name="Jones V.A."/>
            <person name="Morieri G."/>
            <person name="Champion C."/>
            <person name="Hetherington A.J."/>
            <person name="Kelly S."/>
            <person name="Saint-Marcoux D."/>
            <person name="Proust H."/>
            <person name="Prescott H."/>
            <person name="Dolan L."/>
        </authorList>
    </citation>
    <scope>NUCLEOTIDE SEQUENCE [LARGE SCALE GENOMIC DNA]</scope>
    <source>
        <tissue evidence="1">Whole gametophyte</tissue>
    </source>
</reference>